<gene>
    <name evidence="11" type="ORF">Fot_47286</name>
</gene>
<dbReference type="PANTHER" id="PTHR31190:SF499">
    <property type="entry name" value="ETHYLENE-RESPONSIVE TRANSCRIPTION FACTOR ERF105"/>
    <property type="match status" value="1"/>
</dbReference>
<dbReference type="Gene3D" id="3.30.730.10">
    <property type="entry name" value="AP2/ERF domain"/>
    <property type="match status" value="1"/>
</dbReference>
<sequence>MEPVETHPKKTELSPRTSDVEVGKYYRGVWKRPWGKFSAKIRDPTRKGSRVWLGTYDTDVDAAKAYDCAAFKMRGSKAILNFPLDAEKSDPSENNGRKRRREKTADDWGDLDFPIVLAADTGGRWIIL</sequence>
<keyword evidence="5" id="KW-0238">DNA-binding</keyword>
<evidence type="ECO:0000256" key="1">
    <source>
        <dbReference type="ARBA" id="ARBA00004123"/>
    </source>
</evidence>
<dbReference type="GO" id="GO:0005634">
    <property type="term" value="C:nucleus"/>
    <property type="evidence" value="ECO:0007669"/>
    <property type="project" value="UniProtKB-SubCell"/>
</dbReference>
<keyword evidence="2" id="KW-0936">Ethylene signaling pathway</keyword>
<evidence type="ECO:0000313" key="11">
    <source>
        <dbReference type="EMBL" id="KAL2478272.1"/>
    </source>
</evidence>
<dbReference type="PANTHER" id="PTHR31190">
    <property type="entry name" value="DNA-BINDING DOMAIN"/>
    <property type="match status" value="1"/>
</dbReference>
<dbReference type="Pfam" id="PF00847">
    <property type="entry name" value="AP2"/>
    <property type="match status" value="1"/>
</dbReference>
<protein>
    <submittedName>
        <fullName evidence="11">Ethylene-responsive transcription factor ERF</fullName>
    </submittedName>
</protein>
<evidence type="ECO:0000256" key="9">
    <source>
        <dbReference type="SAM" id="MobiDB-lite"/>
    </source>
</evidence>
<name>A0ABD1QPZ8_9LAMI</name>
<dbReference type="InterPro" id="IPR016177">
    <property type="entry name" value="DNA-bd_dom_sf"/>
</dbReference>
<comment type="caution">
    <text evidence="11">The sequence shown here is derived from an EMBL/GenBank/DDBJ whole genome shotgun (WGS) entry which is preliminary data.</text>
</comment>
<keyword evidence="3" id="KW-0611">Plant defense</keyword>
<keyword evidence="12" id="KW-1185">Reference proteome</keyword>
<dbReference type="EMBL" id="JBFOLJ010000014">
    <property type="protein sequence ID" value="KAL2478272.1"/>
    <property type="molecule type" value="Genomic_DNA"/>
</dbReference>
<keyword evidence="6" id="KW-0010">Activator</keyword>
<keyword evidence="7" id="KW-0804">Transcription</keyword>
<evidence type="ECO:0000313" key="12">
    <source>
        <dbReference type="Proteomes" id="UP001604277"/>
    </source>
</evidence>
<reference evidence="12" key="1">
    <citation type="submission" date="2024-07" db="EMBL/GenBank/DDBJ databases">
        <title>Two chromosome-level genome assemblies of Korean endemic species Abeliophyllum distichum and Forsythia ovata (Oleaceae).</title>
        <authorList>
            <person name="Jang H."/>
        </authorList>
    </citation>
    <scope>NUCLEOTIDE SEQUENCE [LARGE SCALE GENOMIC DNA]</scope>
</reference>
<dbReference type="SUPFAM" id="SSF54171">
    <property type="entry name" value="DNA-binding domain"/>
    <property type="match status" value="1"/>
</dbReference>
<dbReference type="InterPro" id="IPR001471">
    <property type="entry name" value="AP2/ERF_dom"/>
</dbReference>
<dbReference type="AlphaFoldDB" id="A0ABD1QPZ8"/>
<dbReference type="InterPro" id="IPR044808">
    <property type="entry name" value="ERF_plant"/>
</dbReference>
<dbReference type="PRINTS" id="PR00367">
    <property type="entry name" value="ETHRSPELEMNT"/>
</dbReference>
<dbReference type="PROSITE" id="PS51032">
    <property type="entry name" value="AP2_ERF"/>
    <property type="match status" value="1"/>
</dbReference>
<evidence type="ECO:0000256" key="6">
    <source>
        <dbReference type="ARBA" id="ARBA00023159"/>
    </source>
</evidence>
<feature type="domain" description="AP2/ERF" evidence="10">
    <location>
        <begin position="25"/>
        <end position="83"/>
    </location>
</feature>
<dbReference type="Proteomes" id="UP001604277">
    <property type="component" value="Unassembled WGS sequence"/>
</dbReference>
<comment type="subcellular location">
    <subcellularLocation>
        <location evidence="1">Nucleus</location>
    </subcellularLocation>
</comment>
<dbReference type="SMART" id="SM00380">
    <property type="entry name" value="AP2"/>
    <property type="match status" value="1"/>
</dbReference>
<evidence type="ECO:0000256" key="5">
    <source>
        <dbReference type="ARBA" id="ARBA00023125"/>
    </source>
</evidence>
<dbReference type="FunFam" id="3.30.730.10:FF:000001">
    <property type="entry name" value="Ethylene-responsive transcription factor 2"/>
    <property type="match status" value="1"/>
</dbReference>
<evidence type="ECO:0000256" key="4">
    <source>
        <dbReference type="ARBA" id="ARBA00023015"/>
    </source>
</evidence>
<dbReference type="InterPro" id="IPR036955">
    <property type="entry name" value="AP2/ERF_dom_sf"/>
</dbReference>
<dbReference type="GO" id="GO:0006952">
    <property type="term" value="P:defense response"/>
    <property type="evidence" value="ECO:0007669"/>
    <property type="project" value="UniProtKB-KW"/>
</dbReference>
<evidence type="ECO:0000256" key="7">
    <source>
        <dbReference type="ARBA" id="ARBA00023163"/>
    </source>
</evidence>
<dbReference type="GO" id="GO:0009873">
    <property type="term" value="P:ethylene-activated signaling pathway"/>
    <property type="evidence" value="ECO:0007669"/>
    <property type="project" value="UniProtKB-KW"/>
</dbReference>
<evidence type="ECO:0000259" key="10">
    <source>
        <dbReference type="PROSITE" id="PS51032"/>
    </source>
</evidence>
<keyword evidence="4" id="KW-0805">Transcription regulation</keyword>
<feature type="region of interest" description="Disordered" evidence="9">
    <location>
        <begin position="84"/>
        <end position="104"/>
    </location>
</feature>
<evidence type="ECO:0000256" key="3">
    <source>
        <dbReference type="ARBA" id="ARBA00022821"/>
    </source>
</evidence>
<proteinExistence type="predicted"/>
<evidence type="ECO:0000256" key="8">
    <source>
        <dbReference type="ARBA" id="ARBA00023242"/>
    </source>
</evidence>
<dbReference type="GO" id="GO:0000976">
    <property type="term" value="F:transcription cis-regulatory region binding"/>
    <property type="evidence" value="ECO:0007669"/>
    <property type="project" value="UniProtKB-ARBA"/>
</dbReference>
<dbReference type="CDD" id="cd00018">
    <property type="entry name" value="AP2"/>
    <property type="match status" value="1"/>
</dbReference>
<keyword evidence="8" id="KW-0539">Nucleus</keyword>
<accession>A0ABD1QPZ8</accession>
<organism evidence="11 12">
    <name type="scientific">Forsythia ovata</name>
    <dbReference type="NCBI Taxonomy" id="205694"/>
    <lineage>
        <taxon>Eukaryota</taxon>
        <taxon>Viridiplantae</taxon>
        <taxon>Streptophyta</taxon>
        <taxon>Embryophyta</taxon>
        <taxon>Tracheophyta</taxon>
        <taxon>Spermatophyta</taxon>
        <taxon>Magnoliopsida</taxon>
        <taxon>eudicotyledons</taxon>
        <taxon>Gunneridae</taxon>
        <taxon>Pentapetalae</taxon>
        <taxon>asterids</taxon>
        <taxon>lamiids</taxon>
        <taxon>Lamiales</taxon>
        <taxon>Oleaceae</taxon>
        <taxon>Forsythieae</taxon>
        <taxon>Forsythia</taxon>
    </lineage>
</organism>
<evidence type="ECO:0000256" key="2">
    <source>
        <dbReference type="ARBA" id="ARBA00022745"/>
    </source>
</evidence>